<evidence type="ECO:0000256" key="1">
    <source>
        <dbReference type="SAM" id="MobiDB-lite"/>
    </source>
</evidence>
<comment type="caution">
    <text evidence="2">The sequence shown here is derived from an EMBL/GenBank/DDBJ whole genome shotgun (WGS) entry which is preliminary data.</text>
</comment>
<dbReference type="Proteomes" id="UP001564626">
    <property type="component" value="Unassembled WGS sequence"/>
</dbReference>
<evidence type="ECO:0000313" key="3">
    <source>
        <dbReference type="Proteomes" id="UP001564626"/>
    </source>
</evidence>
<sequence>MDVSGWLLRFAAGAPHVFVVEVPGGAAVRWAVEDLVLVRGWVPALSPADADLVVLAGPGDSVPAEAVELVWGQVPAPRVRVVVDDPGAVPDVLSDAVARLAIGGEALSGAQQGTGDQHDDHGTDHDDHGTDHGGGHGGGHEHHGGVVAGLAMAERAPDRDGLALDRLHVVLGPVLVDWPAGLVLELALQGDVVQEAAARRDAAPPVPDVDPRVVLLDALARLLAVAGWPDAVLRARRLRAAVLAGVVDDARLRRFTRRVRRSRSLRWLTSGIGEIGGGDVTARWVAWLDEIDGHRTAPRHARALDALPDLVRGHELGAVRLIVASLGPDLDREP</sequence>
<organism evidence="2 3">
    <name type="scientific">Saccharopolyspora cebuensis</name>
    <dbReference type="NCBI Taxonomy" id="418759"/>
    <lineage>
        <taxon>Bacteria</taxon>
        <taxon>Bacillati</taxon>
        <taxon>Actinomycetota</taxon>
        <taxon>Actinomycetes</taxon>
        <taxon>Pseudonocardiales</taxon>
        <taxon>Pseudonocardiaceae</taxon>
        <taxon>Saccharopolyspora</taxon>
    </lineage>
</organism>
<feature type="compositionally biased region" description="Basic and acidic residues" evidence="1">
    <location>
        <begin position="116"/>
        <end position="144"/>
    </location>
</feature>
<evidence type="ECO:0000313" key="2">
    <source>
        <dbReference type="EMBL" id="MEY8040364.1"/>
    </source>
</evidence>
<accession>A0ABV4CHW5</accession>
<proteinExistence type="predicted"/>
<feature type="region of interest" description="Disordered" evidence="1">
    <location>
        <begin position="108"/>
        <end position="144"/>
    </location>
</feature>
<dbReference type="EMBL" id="JBGEHV010000021">
    <property type="protein sequence ID" value="MEY8040364.1"/>
    <property type="molecule type" value="Genomic_DNA"/>
</dbReference>
<name>A0ABV4CHW5_9PSEU</name>
<gene>
    <name evidence="2" type="ORF">AB8O55_13240</name>
</gene>
<dbReference type="RefSeq" id="WP_345367262.1">
    <property type="nucleotide sequence ID" value="NZ_BAABII010000018.1"/>
</dbReference>
<keyword evidence="3" id="KW-1185">Reference proteome</keyword>
<reference evidence="2 3" key="1">
    <citation type="submission" date="2024-08" db="EMBL/GenBank/DDBJ databases">
        <title>Genome mining of Saccharopolyspora cebuensis PGLac3 from Nigerian medicinal plant.</title>
        <authorList>
            <person name="Ezeobiora C.E."/>
            <person name="Igbokwe N.H."/>
            <person name="Amin D.H."/>
            <person name="Mendie U.E."/>
        </authorList>
    </citation>
    <scope>NUCLEOTIDE SEQUENCE [LARGE SCALE GENOMIC DNA]</scope>
    <source>
        <strain evidence="2 3">PGLac3</strain>
    </source>
</reference>
<protein>
    <submittedName>
        <fullName evidence="2">Uncharacterized protein</fullName>
    </submittedName>
</protein>